<dbReference type="STRING" id="1314782.A0A165QY04"/>
<dbReference type="PANTHER" id="PTHR43157">
    <property type="entry name" value="PHOSPHATIDYLINOSITOL-GLYCAN BIOSYNTHESIS CLASS F PROTEIN-RELATED"/>
    <property type="match status" value="1"/>
</dbReference>
<dbReference type="Gene3D" id="3.40.50.720">
    <property type="entry name" value="NAD(P)-binding Rossmann-like Domain"/>
    <property type="match status" value="1"/>
</dbReference>
<evidence type="ECO:0000256" key="1">
    <source>
        <dbReference type="ARBA" id="ARBA00023002"/>
    </source>
</evidence>
<protein>
    <submittedName>
        <fullName evidence="2">NAD(P)-binding protein</fullName>
    </submittedName>
</protein>
<dbReference type="InterPro" id="IPR002347">
    <property type="entry name" value="SDR_fam"/>
</dbReference>
<dbReference type="EMBL" id="KV425589">
    <property type="protein sequence ID" value="KZT23033.1"/>
    <property type="molecule type" value="Genomic_DNA"/>
</dbReference>
<dbReference type="InParanoid" id="A0A165QY04"/>
<proteinExistence type="predicted"/>
<dbReference type="PRINTS" id="PR00081">
    <property type="entry name" value="GDHRDH"/>
</dbReference>
<evidence type="ECO:0000313" key="3">
    <source>
        <dbReference type="Proteomes" id="UP000076761"/>
    </source>
</evidence>
<dbReference type="OrthoDB" id="191139at2759"/>
<dbReference type="Proteomes" id="UP000076761">
    <property type="component" value="Unassembled WGS sequence"/>
</dbReference>
<keyword evidence="3" id="KW-1185">Reference proteome</keyword>
<accession>A0A165QY04</accession>
<gene>
    <name evidence="2" type="ORF">NEOLEDRAFT_1137155</name>
</gene>
<evidence type="ECO:0000313" key="2">
    <source>
        <dbReference type="EMBL" id="KZT23033.1"/>
    </source>
</evidence>
<sequence>MVELTNPATMMSRRYKPEEIPDQTGRVAIVTGGSAGVGFYDALELAQKNARVIIISATEDHGKKAEAEMNQHVKEKGATGSVEWIGLDLGDLKAVDSLSKKLASELPRLDILMLNAGIGQAPYGRTKDGLGNHFAVNDLSHYVMSLRLLPLMENTVSSGQTPPAMARIVFQSSELHRMAPSNVKFSSKEEINDGPDRDPTVLYGRSKLGMIYNAKGLAKRKLNSETKIVVTAVHPGTVDTDLQDATAESYGFLGKVLDSFMRTIGKSAQEGAEASLWAATSTEITSNNWQEYQANYYSEAKGKPHTESDKAKDESIADNYWELCANLTKEYLGEELR</sequence>
<name>A0A165QY04_9AGAM</name>
<dbReference type="PANTHER" id="PTHR43157:SF31">
    <property type="entry name" value="PHOSPHATIDYLINOSITOL-GLYCAN BIOSYNTHESIS CLASS F PROTEIN"/>
    <property type="match status" value="1"/>
</dbReference>
<organism evidence="2 3">
    <name type="scientific">Neolentinus lepideus HHB14362 ss-1</name>
    <dbReference type="NCBI Taxonomy" id="1314782"/>
    <lineage>
        <taxon>Eukaryota</taxon>
        <taxon>Fungi</taxon>
        <taxon>Dikarya</taxon>
        <taxon>Basidiomycota</taxon>
        <taxon>Agaricomycotina</taxon>
        <taxon>Agaricomycetes</taxon>
        <taxon>Gloeophyllales</taxon>
        <taxon>Gloeophyllaceae</taxon>
        <taxon>Neolentinus</taxon>
    </lineage>
</organism>
<dbReference type="GO" id="GO:0016491">
    <property type="term" value="F:oxidoreductase activity"/>
    <property type="evidence" value="ECO:0007669"/>
    <property type="project" value="UniProtKB-KW"/>
</dbReference>
<dbReference type="AlphaFoldDB" id="A0A165QY04"/>
<dbReference type="Pfam" id="PF00106">
    <property type="entry name" value="adh_short"/>
    <property type="match status" value="1"/>
</dbReference>
<dbReference type="SUPFAM" id="SSF51735">
    <property type="entry name" value="NAD(P)-binding Rossmann-fold domains"/>
    <property type="match status" value="1"/>
</dbReference>
<dbReference type="InterPro" id="IPR036291">
    <property type="entry name" value="NAD(P)-bd_dom_sf"/>
</dbReference>
<keyword evidence="1" id="KW-0560">Oxidoreductase</keyword>
<reference evidence="2 3" key="1">
    <citation type="journal article" date="2016" name="Mol. Biol. Evol.">
        <title>Comparative Genomics of Early-Diverging Mushroom-Forming Fungi Provides Insights into the Origins of Lignocellulose Decay Capabilities.</title>
        <authorList>
            <person name="Nagy L.G."/>
            <person name="Riley R."/>
            <person name="Tritt A."/>
            <person name="Adam C."/>
            <person name="Daum C."/>
            <person name="Floudas D."/>
            <person name="Sun H."/>
            <person name="Yadav J.S."/>
            <person name="Pangilinan J."/>
            <person name="Larsson K.H."/>
            <person name="Matsuura K."/>
            <person name="Barry K."/>
            <person name="Labutti K."/>
            <person name="Kuo R."/>
            <person name="Ohm R.A."/>
            <person name="Bhattacharya S.S."/>
            <person name="Shirouzu T."/>
            <person name="Yoshinaga Y."/>
            <person name="Martin F.M."/>
            <person name="Grigoriev I.V."/>
            <person name="Hibbett D.S."/>
        </authorList>
    </citation>
    <scope>NUCLEOTIDE SEQUENCE [LARGE SCALE GENOMIC DNA]</scope>
    <source>
        <strain evidence="2 3">HHB14362 ss-1</strain>
    </source>
</reference>